<dbReference type="Proteomes" id="UP001187192">
    <property type="component" value="Unassembled WGS sequence"/>
</dbReference>
<evidence type="ECO:0000313" key="1">
    <source>
        <dbReference type="EMBL" id="GMN64591.1"/>
    </source>
</evidence>
<gene>
    <name evidence="1" type="ORF">TIFTF001_033664</name>
</gene>
<comment type="caution">
    <text evidence="1">The sequence shown here is derived from an EMBL/GenBank/DDBJ whole genome shotgun (WGS) entry which is preliminary data.</text>
</comment>
<reference evidence="1" key="1">
    <citation type="submission" date="2023-07" db="EMBL/GenBank/DDBJ databases">
        <title>draft genome sequence of fig (Ficus carica).</title>
        <authorList>
            <person name="Takahashi T."/>
            <person name="Nishimura K."/>
        </authorList>
    </citation>
    <scope>NUCLEOTIDE SEQUENCE</scope>
</reference>
<name>A0AA88E2F8_FICCA</name>
<dbReference type="AlphaFoldDB" id="A0AA88E2F8"/>
<keyword evidence="2" id="KW-1185">Reference proteome</keyword>
<sequence>MYKAFMVITKSAATETTRAIVERYLDLALHETEVEMEKIMWQHASSSDNEMHGDNDEICCGESHCPLVKRKKIGSASSSDKEVHGSSCRLKCCTKAKTSEKKEKLLHSPLSFCLFFYLDNVGLLSTF</sequence>
<protein>
    <submittedName>
        <fullName evidence="1">Uncharacterized protein</fullName>
    </submittedName>
</protein>
<accession>A0AA88E2F8</accession>
<evidence type="ECO:0000313" key="2">
    <source>
        <dbReference type="Proteomes" id="UP001187192"/>
    </source>
</evidence>
<proteinExistence type="predicted"/>
<organism evidence="1 2">
    <name type="scientific">Ficus carica</name>
    <name type="common">Common fig</name>
    <dbReference type="NCBI Taxonomy" id="3494"/>
    <lineage>
        <taxon>Eukaryota</taxon>
        <taxon>Viridiplantae</taxon>
        <taxon>Streptophyta</taxon>
        <taxon>Embryophyta</taxon>
        <taxon>Tracheophyta</taxon>
        <taxon>Spermatophyta</taxon>
        <taxon>Magnoliopsida</taxon>
        <taxon>eudicotyledons</taxon>
        <taxon>Gunneridae</taxon>
        <taxon>Pentapetalae</taxon>
        <taxon>rosids</taxon>
        <taxon>fabids</taxon>
        <taxon>Rosales</taxon>
        <taxon>Moraceae</taxon>
        <taxon>Ficeae</taxon>
        <taxon>Ficus</taxon>
    </lineage>
</organism>
<dbReference type="EMBL" id="BTGU01000187">
    <property type="protein sequence ID" value="GMN64591.1"/>
    <property type="molecule type" value="Genomic_DNA"/>
</dbReference>